<feature type="non-terminal residue" evidence="3">
    <location>
        <position position="1"/>
    </location>
</feature>
<gene>
    <name evidence="3" type="ORF">CR513_23042</name>
</gene>
<dbReference type="Proteomes" id="UP000257109">
    <property type="component" value="Unassembled WGS sequence"/>
</dbReference>
<dbReference type="STRING" id="157652.A0A371GVV8"/>
<accession>A0A371GVV8</accession>
<proteinExistence type="predicted"/>
<dbReference type="InterPro" id="IPR025724">
    <property type="entry name" value="GAG-pre-integrase_dom"/>
</dbReference>
<feature type="domain" description="GAG-pre-integrase" evidence="1">
    <location>
        <begin position="161"/>
        <end position="225"/>
    </location>
</feature>
<comment type="caution">
    <text evidence="3">The sequence shown here is derived from an EMBL/GenBank/DDBJ whole genome shotgun (WGS) entry which is preliminary data.</text>
</comment>
<keyword evidence="4" id="KW-1185">Reference proteome</keyword>
<dbReference type="AlphaFoldDB" id="A0A371GVV8"/>
<name>A0A371GVV8_MUCPR</name>
<evidence type="ECO:0000313" key="3">
    <source>
        <dbReference type="EMBL" id="RDX94563.1"/>
    </source>
</evidence>
<feature type="domain" description="Retrovirus-related Pol polyprotein from transposon TNT 1-94-like beta-barrel" evidence="2">
    <location>
        <begin position="58"/>
        <end position="133"/>
    </location>
</feature>
<organism evidence="3 4">
    <name type="scientific">Mucuna pruriens</name>
    <name type="common">Velvet bean</name>
    <name type="synonym">Dolichos pruriens</name>
    <dbReference type="NCBI Taxonomy" id="157652"/>
    <lineage>
        <taxon>Eukaryota</taxon>
        <taxon>Viridiplantae</taxon>
        <taxon>Streptophyta</taxon>
        <taxon>Embryophyta</taxon>
        <taxon>Tracheophyta</taxon>
        <taxon>Spermatophyta</taxon>
        <taxon>Magnoliopsida</taxon>
        <taxon>eudicotyledons</taxon>
        <taxon>Gunneridae</taxon>
        <taxon>Pentapetalae</taxon>
        <taxon>rosids</taxon>
        <taxon>fabids</taxon>
        <taxon>Fabales</taxon>
        <taxon>Fabaceae</taxon>
        <taxon>Papilionoideae</taxon>
        <taxon>50 kb inversion clade</taxon>
        <taxon>NPAAA clade</taxon>
        <taxon>indigoferoid/millettioid clade</taxon>
        <taxon>Phaseoleae</taxon>
        <taxon>Mucuna</taxon>
    </lineage>
</organism>
<reference evidence="3" key="1">
    <citation type="submission" date="2018-05" db="EMBL/GenBank/DDBJ databases">
        <title>Draft genome of Mucuna pruriens seed.</title>
        <authorList>
            <person name="Nnadi N.E."/>
            <person name="Vos R."/>
            <person name="Hasami M.H."/>
            <person name="Devisetty U.K."/>
            <person name="Aguiy J.C."/>
        </authorList>
    </citation>
    <scope>NUCLEOTIDE SEQUENCE [LARGE SCALE GENOMIC DNA]</scope>
    <source>
        <strain evidence="3">JCA_2017</strain>
    </source>
</reference>
<dbReference type="EMBL" id="QJKJ01004339">
    <property type="protein sequence ID" value="RDX94563.1"/>
    <property type="molecule type" value="Genomic_DNA"/>
</dbReference>
<dbReference type="InterPro" id="IPR054722">
    <property type="entry name" value="PolX-like_BBD"/>
</dbReference>
<protein>
    <submittedName>
        <fullName evidence="3">Uncharacterized protein</fullName>
    </submittedName>
</protein>
<evidence type="ECO:0000259" key="2">
    <source>
        <dbReference type="Pfam" id="PF22936"/>
    </source>
</evidence>
<evidence type="ECO:0000313" key="4">
    <source>
        <dbReference type="Proteomes" id="UP000257109"/>
    </source>
</evidence>
<dbReference type="Pfam" id="PF22936">
    <property type="entry name" value="Pol_BBD"/>
    <property type="match status" value="1"/>
</dbReference>
<dbReference type="OrthoDB" id="1932348at2759"/>
<evidence type="ECO:0000259" key="1">
    <source>
        <dbReference type="Pfam" id="PF13976"/>
    </source>
</evidence>
<dbReference type="Pfam" id="PF13976">
    <property type="entry name" value="gag_pre-integrs"/>
    <property type="match status" value="1"/>
</dbReference>
<sequence length="225" mass="26328">MKTLTLDELLRNLRVHEEDLDSSSSLEDDEHANICLMVDKTTETSKISLVGERRTSYWFLDNGCSHHMMGNMSMFLDFKQHEGTISFGGNVIGKIVGIGKVGKHSLPTIENILYIDGLKYNPLSINQFRDNRYVISFNKDTCIVKNKDDIILFTIQRHEYLYMINLDELNNKKVTCLMSKDDERWIWHKKLGHINLKHISKFYKKHLIKGLLKISWKTHFIYDTC</sequence>